<organism evidence="3 4">
    <name type="scientific">Aspergillus sydowii CBS 593.65</name>
    <dbReference type="NCBI Taxonomy" id="1036612"/>
    <lineage>
        <taxon>Eukaryota</taxon>
        <taxon>Fungi</taxon>
        <taxon>Dikarya</taxon>
        <taxon>Ascomycota</taxon>
        <taxon>Pezizomycotina</taxon>
        <taxon>Eurotiomycetes</taxon>
        <taxon>Eurotiomycetidae</taxon>
        <taxon>Eurotiales</taxon>
        <taxon>Aspergillaceae</taxon>
        <taxon>Aspergillus</taxon>
        <taxon>Aspergillus subgen. Nidulantes</taxon>
    </lineage>
</organism>
<evidence type="ECO:0000256" key="1">
    <source>
        <dbReference type="SAM" id="Phobius"/>
    </source>
</evidence>
<evidence type="ECO:0000256" key="2">
    <source>
        <dbReference type="SAM" id="SignalP"/>
    </source>
</evidence>
<dbReference type="VEuPathDB" id="FungiDB:ASPSYDRAFT_50987"/>
<feature type="chain" id="PRO_5013313230" description="Mid2 domain-containing protein" evidence="2">
    <location>
        <begin position="20"/>
        <end position="247"/>
    </location>
</feature>
<dbReference type="OrthoDB" id="5215637at2759"/>
<dbReference type="RefSeq" id="XP_040697293.1">
    <property type="nucleotide sequence ID" value="XM_040848196.1"/>
</dbReference>
<keyword evidence="1" id="KW-0812">Transmembrane</keyword>
<name>A0A1L9T246_9EURO</name>
<evidence type="ECO:0000313" key="4">
    <source>
        <dbReference type="Proteomes" id="UP000184356"/>
    </source>
</evidence>
<gene>
    <name evidence="3" type="ORF">ASPSYDRAFT_50987</name>
</gene>
<dbReference type="STRING" id="1036612.A0A1L9T246"/>
<sequence>MVGRKVLSLWIVLPRLVISQKQCFRPSGIAVTNPVYQPCIQVDGVESMCCRLNDTNPDTCHPNGLCMATQEGDNLGYWRDFCTDSTWRSPNCLRDICTNERDDWTAHLQPCDQGNRTYCCGSDDSCCNGDGTFSLEPTLVSIGTSATKTATPTCTIEGSTSSTTKVAIGAGVGVPLGVLSIAMLGTGFWWGKKNTDAKYRRYQGNIPLQEGYANSNMYQAQDVGSKPVYEMQGLATTPHAELPVERG</sequence>
<keyword evidence="4" id="KW-1185">Reference proteome</keyword>
<proteinExistence type="predicted"/>
<keyword evidence="2" id="KW-0732">Signal</keyword>
<dbReference type="EMBL" id="KV878597">
    <property type="protein sequence ID" value="OJJ53487.1"/>
    <property type="molecule type" value="Genomic_DNA"/>
</dbReference>
<feature type="signal peptide" evidence="2">
    <location>
        <begin position="1"/>
        <end position="19"/>
    </location>
</feature>
<keyword evidence="1" id="KW-0472">Membrane</keyword>
<keyword evidence="1" id="KW-1133">Transmembrane helix</keyword>
<evidence type="ECO:0000313" key="3">
    <source>
        <dbReference type="EMBL" id="OJJ53487.1"/>
    </source>
</evidence>
<dbReference type="GeneID" id="63764269"/>
<evidence type="ECO:0008006" key="5">
    <source>
        <dbReference type="Google" id="ProtNLM"/>
    </source>
</evidence>
<protein>
    <recommendedName>
        <fullName evidence="5">Mid2 domain-containing protein</fullName>
    </recommendedName>
</protein>
<dbReference type="AlphaFoldDB" id="A0A1L9T246"/>
<accession>A0A1L9T246</accession>
<feature type="transmembrane region" description="Helical" evidence="1">
    <location>
        <begin position="166"/>
        <end position="191"/>
    </location>
</feature>
<reference evidence="4" key="1">
    <citation type="journal article" date="2017" name="Genome Biol.">
        <title>Comparative genomics reveals high biological diversity and specific adaptations in the industrially and medically important fungal genus Aspergillus.</title>
        <authorList>
            <person name="de Vries R.P."/>
            <person name="Riley R."/>
            <person name="Wiebenga A."/>
            <person name="Aguilar-Osorio G."/>
            <person name="Amillis S."/>
            <person name="Uchima C.A."/>
            <person name="Anderluh G."/>
            <person name="Asadollahi M."/>
            <person name="Askin M."/>
            <person name="Barry K."/>
            <person name="Battaglia E."/>
            <person name="Bayram O."/>
            <person name="Benocci T."/>
            <person name="Braus-Stromeyer S.A."/>
            <person name="Caldana C."/>
            <person name="Canovas D."/>
            <person name="Cerqueira G.C."/>
            <person name="Chen F."/>
            <person name="Chen W."/>
            <person name="Choi C."/>
            <person name="Clum A."/>
            <person name="Dos Santos R.A."/>
            <person name="Damasio A.R."/>
            <person name="Diallinas G."/>
            <person name="Emri T."/>
            <person name="Fekete E."/>
            <person name="Flipphi M."/>
            <person name="Freyberg S."/>
            <person name="Gallo A."/>
            <person name="Gournas C."/>
            <person name="Habgood R."/>
            <person name="Hainaut M."/>
            <person name="Harispe M.L."/>
            <person name="Henrissat B."/>
            <person name="Hilden K.S."/>
            <person name="Hope R."/>
            <person name="Hossain A."/>
            <person name="Karabika E."/>
            <person name="Karaffa L."/>
            <person name="Karanyi Z."/>
            <person name="Krasevec N."/>
            <person name="Kuo A."/>
            <person name="Kusch H."/>
            <person name="LaButti K."/>
            <person name="Lagendijk E.L."/>
            <person name="Lapidus A."/>
            <person name="Levasseur A."/>
            <person name="Lindquist E."/>
            <person name="Lipzen A."/>
            <person name="Logrieco A.F."/>
            <person name="MacCabe A."/>
            <person name="Maekelae M.R."/>
            <person name="Malavazi I."/>
            <person name="Melin P."/>
            <person name="Meyer V."/>
            <person name="Mielnichuk N."/>
            <person name="Miskei M."/>
            <person name="Molnar A.P."/>
            <person name="Mule G."/>
            <person name="Ngan C.Y."/>
            <person name="Orejas M."/>
            <person name="Orosz E."/>
            <person name="Ouedraogo J.P."/>
            <person name="Overkamp K.M."/>
            <person name="Park H.-S."/>
            <person name="Perrone G."/>
            <person name="Piumi F."/>
            <person name="Punt P.J."/>
            <person name="Ram A.F."/>
            <person name="Ramon A."/>
            <person name="Rauscher S."/>
            <person name="Record E."/>
            <person name="Riano-Pachon D.M."/>
            <person name="Robert V."/>
            <person name="Roehrig J."/>
            <person name="Ruller R."/>
            <person name="Salamov A."/>
            <person name="Salih N.S."/>
            <person name="Samson R.A."/>
            <person name="Sandor E."/>
            <person name="Sanguinetti M."/>
            <person name="Schuetze T."/>
            <person name="Sepcic K."/>
            <person name="Shelest E."/>
            <person name="Sherlock G."/>
            <person name="Sophianopoulou V."/>
            <person name="Squina F.M."/>
            <person name="Sun H."/>
            <person name="Susca A."/>
            <person name="Todd R.B."/>
            <person name="Tsang A."/>
            <person name="Unkles S.E."/>
            <person name="van de Wiele N."/>
            <person name="van Rossen-Uffink D."/>
            <person name="Oliveira J.V."/>
            <person name="Vesth T.C."/>
            <person name="Visser J."/>
            <person name="Yu J.-H."/>
            <person name="Zhou M."/>
            <person name="Andersen M.R."/>
            <person name="Archer D.B."/>
            <person name="Baker S.E."/>
            <person name="Benoit I."/>
            <person name="Brakhage A.A."/>
            <person name="Braus G.H."/>
            <person name="Fischer R."/>
            <person name="Frisvad J.C."/>
            <person name="Goldman G.H."/>
            <person name="Houbraken J."/>
            <person name="Oakley B."/>
            <person name="Pocsi I."/>
            <person name="Scazzocchio C."/>
            <person name="Seiboth B."/>
            <person name="vanKuyk P.A."/>
            <person name="Wortman J."/>
            <person name="Dyer P.S."/>
            <person name="Grigoriev I.V."/>
        </authorList>
    </citation>
    <scope>NUCLEOTIDE SEQUENCE [LARGE SCALE GENOMIC DNA]</scope>
    <source>
        <strain evidence="4">CBS 593.65</strain>
    </source>
</reference>
<dbReference type="Proteomes" id="UP000184356">
    <property type="component" value="Unassembled WGS sequence"/>
</dbReference>